<gene>
    <name evidence="1" type="ORF">F2Q70_00043445</name>
</gene>
<comment type="caution">
    <text evidence="1">The sequence shown here is derived from an EMBL/GenBank/DDBJ whole genome shotgun (WGS) entry which is preliminary data.</text>
</comment>
<proteinExistence type="predicted"/>
<evidence type="ECO:0000313" key="1">
    <source>
        <dbReference type="EMBL" id="KAF2594350.1"/>
    </source>
</evidence>
<organism evidence="1">
    <name type="scientific">Brassica cretica</name>
    <name type="common">Mustard</name>
    <dbReference type="NCBI Taxonomy" id="69181"/>
    <lineage>
        <taxon>Eukaryota</taxon>
        <taxon>Viridiplantae</taxon>
        <taxon>Streptophyta</taxon>
        <taxon>Embryophyta</taxon>
        <taxon>Tracheophyta</taxon>
        <taxon>Spermatophyta</taxon>
        <taxon>Magnoliopsida</taxon>
        <taxon>eudicotyledons</taxon>
        <taxon>Gunneridae</taxon>
        <taxon>Pentapetalae</taxon>
        <taxon>rosids</taxon>
        <taxon>malvids</taxon>
        <taxon>Brassicales</taxon>
        <taxon>Brassicaceae</taxon>
        <taxon>Brassiceae</taxon>
        <taxon>Brassica</taxon>
    </lineage>
</organism>
<accession>A0A8S9KGF3</accession>
<dbReference type="EMBL" id="QGKY02000164">
    <property type="protein sequence ID" value="KAF2594350.1"/>
    <property type="molecule type" value="Genomic_DNA"/>
</dbReference>
<protein>
    <submittedName>
        <fullName evidence="1">Uncharacterized protein</fullName>
    </submittedName>
</protein>
<name>A0A8S9KGF3_BRACR</name>
<dbReference type="AlphaFoldDB" id="A0A8S9KGF3"/>
<sequence>MLAIINFHGEIPFFYNLQLGHRRPIPAEKSTRGKLLSGSLRQNVTRFKLHRLFNEGVRAWALFMFRSDAFSVPIQSLTRSRGFLMLTVTGPGVDLLIPNKATKP</sequence>
<reference evidence="1" key="1">
    <citation type="submission" date="2019-12" db="EMBL/GenBank/DDBJ databases">
        <title>Genome sequencing and annotation of Brassica cretica.</title>
        <authorList>
            <person name="Studholme D.J."/>
            <person name="Sarris P.F."/>
        </authorList>
    </citation>
    <scope>NUCLEOTIDE SEQUENCE</scope>
    <source>
        <strain evidence="1">PFS-102/07</strain>
        <tissue evidence="1">Leaf</tissue>
    </source>
</reference>